<protein>
    <submittedName>
        <fullName evidence="1">Uncharacterized protein</fullName>
    </submittedName>
</protein>
<keyword evidence="2" id="KW-1185">Reference proteome</keyword>
<name>A0A0V1KIZ7_9BILA</name>
<dbReference type="AlphaFoldDB" id="A0A0V1KIZ7"/>
<dbReference type="Proteomes" id="UP000054721">
    <property type="component" value="Unassembled WGS sequence"/>
</dbReference>
<comment type="caution">
    <text evidence="1">The sequence shown here is derived from an EMBL/GenBank/DDBJ whole genome shotgun (WGS) entry which is preliminary data.</text>
</comment>
<proteinExistence type="predicted"/>
<organism evidence="1 2">
    <name type="scientific">Trichinella nativa</name>
    <dbReference type="NCBI Taxonomy" id="6335"/>
    <lineage>
        <taxon>Eukaryota</taxon>
        <taxon>Metazoa</taxon>
        <taxon>Ecdysozoa</taxon>
        <taxon>Nematoda</taxon>
        <taxon>Enoplea</taxon>
        <taxon>Dorylaimia</taxon>
        <taxon>Trichinellida</taxon>
        <taxon>Trichinellidae</taxon>
        <taxon>Trichinella</taxon>
    </lineage>
</organism>
<gene>
    <name evidence="1" type="ORF">T02_10443</name>
</gene>
<dbReference type="EMBL" id="JYDW01001178">
    <property type="protein sequence ID" value="KRZ47204.1"/>
    <property type="molecule type" value="Genomic_DNA"/>
</dbReference>
<evidence type="ECO:0000313" key="1">
    <source>
        <dbReference type="EMBL" id="KRZ47204.1"/>
    </source>
</evidence>
<accession>A0A0V1KIZ7</accession>
<evidence type="ECO:0000313" key="2">
    <source>
        <dbReference type="Proteomes" id="UP000054721"/>
    </source>
</evidence>
<sequence>MSLSDFLRQGDEGLTVSDFLRQGMTVSDFLTQGKMLSECVRQGDDAE</sequence>
<reference evidence="1 2" key="1">
    <citation type="submission" date="2015-05" db="EMBL/GenBank/DDBJ databases">
        <title>Evolution of Trichinella species and genotypes.</title>
        <authorList>
            <person name="Korhonen P.K."/>
            <person name="Edoardo P."/>
            <person name="Giuseppe L.R."/>
            <person name="Gasser R.B."/>
        </authorList>
    </citation>
    <scope>NUCLEOTIDE SEQUENCE [LARGE SCALE GENOMIC DNA]</scope>
    <source>
        <strain evidence="1">ISS10</strain>
    </source>
</reference>